<keyword evidence="2" id="KW-1185">Reference proteome</keyword>
<reference evidence="2" key="1">
    <citation type="submission" date="2016-06" db="EMBL/GenBank/DDBJ databases">
        <authorList>
            <person name="Varghese N."/>
            <person name="Submissions Spin"/>
        </authorList>
    </citation>
    <scope>NUCLEOTIDE SEQUENCE [LARGE SCALE GENOMIC DNA]</scope>
    <source>
        <strain evidence="2">DSM 43816</strain>
    </source>
</reference>
<protein>
    <submittedName>
        <fullName evidence="1">Uncharacterized protein</fullName>
    </submittedName>
</protein>
<sequence>MEVVTGRWLSRPDAPVDRPAWTDPRRSPDLLRFRVLIHVLG</sequence>
<name>A0A1C4UB76_MICEC</name>
<dbReference type="InParanoid" id="A0A1C4UB76"/>
<gene>
    <name evidence="1" type="ORF">GA0070618_0173</name>
</gene>
<organism evidence="1 2">
    <name type="scientific">Micromonospora echinospora</name>
    <name type="common">Micromonospora purpurea</name>
    <dbReference type="NCBI Taxonomy" id="1877"/>
    <lineage>
        <taxon>Bacteria</taxon>
        <taxon>Bacillati</taxon>
        <taxon>Actinomycetota</taxon>
        <taxon>Actinomycetes</taxon>
        <taxon>Micromonosporales</taxon>
        <taxon>Micromonosporaceae</taxon>
        <taxon>Micromonospora</taxon>
    </lineage>
</organism>
<proteinExistence type="predicted"/>
<evidence type="ECO:0000313" key="1">
    <source>
        <dbReference type="EMBL" id="SCE68879.1"/>
    </source>
</evidence>
<dbReference type="Proteomes" id="UP000198253">
    <property type="component" value="Chromosome I"/>
</dbReference>
<dbReference type="AlphaFoldDB" id="A0A1C4UB76"/>
<evidence type="ECO:0000313" key="2">
    <source>
        <dbReference type="Proteomes" id="UP000198253"/>
    </source>
</evidence>
<dbReference type="EMBL" id="LT607413">
    <property type="protein sequence ID" value="SCE68879.1"/>
    <property type="molecule type" value="Genomic_DNA"/>
</dbReference>
<accession>A0A1C4UB76</accession>